<gene>
    <name evidence="4" type="ORF">SAMN05216362_13214</name>
</gene>
<dbReference type="RefSeq" id="WP_091774661.1">
    <property type="nucleotide sequence ID" value="NZ_CAESCL010000008.1"/>
</dbReference>
<evidence type="ECO:0000313" key="4">
    <source>
        <dbReference type="EMBL" id="SEQ88470.1"/>
    </source>
</evidence>
<organism evidence="4 5">
    <name type="scientific">Piscibacillus halophilus</name>
    <dbReference type="NCBI Taxonomy" id="571933"/>
    <lineage>
        <taxon>Bacteria</taxon>
        <taxon>Bacillati</taxon>
        <taxon>Bacillota</taxon>
        <taxon>Bacilli</taxon>
        <taxon>Bacillales</taxon>
        <taxon>Bacillaceae</taxon>
        <taxon>Piscibacillus</taxon>
    </lineage>
</organism>
<feature type="domain" description="Transcriptional repressor PaaX-like N-terminal" evidence="1">
    <location>
        <begin position="7"/>
        <end position="75"/>
    </location>
</feature>
<dbReference type="AlphaFoldDB" id="A0A1H9JNR5"/>
<dbReference type="EMBL" id="FOES01000032">
    <property type="protein sequence ID" value="SEQ88470.1"/>
    <property type="molecule type" value="Genomic_DNA"/>
</dbReference>
<accession>A0A1H9JNR5</accession>
<keyword evidence="5" id="KW-1185">Reference proteome</keyword>
<evidence type="ECO:0000259" key="3">
    <source>
        <dbReference type="Pfam" id="PF20803"/>
    </source>
</evidence>
<dbReference type="NCBIfam" id="TIGR02277">
    <property type="entry name" value="PaaX_trns_reg"/>
    <property type="match status" value="1"/>
</dbReference>
<dbReference type="GO" id="GO:0006351">
    <property type="term" value="P:DNA-templated transcription"/>
    <property type="evidence" value="ECO:0007669"/>
    <property type="project" value="InterPro"/>
</dbReference>
<dbReference type="InterPro" id="IPR036388">
    <property type="entry name" value="WH-like_DNA-bd_sf"/>
</dbReference>
<dbReference type="STRING" id="571933.SAMN05216362_13214"/>
<dbReference type="Gene3D" id="3.30.70.2650">
    <property type="match status" value="1"/>
</dbReference>
<dbReference type="InterPro" id="IPR036390">
    <property type="entry name" value="WH_DNA-bd_sf"/>
</dbReference>
<dbReference type="Pfam" id="PF20803">
    <property type="entry name" value="PaaX_M"/>
    <property type="match status" value="1"/>
</dbReference>
<dbReference type="SUPFAM" id="SSF46785">
    <property type="entry name" value="Winged helix' DNA-binding domain"/>
    <property type="match status" value="1"/>
</dbReference>
<feature type="domain" description="Transcriptional repressor PaaX-like C-terminal" evidence="2">
    <location>
        <begin position="177"/>
        <end position="269"/>
    </location>
</feature>
<evidence type="ECO:0000259" key="2">
    <source>
        <dbReference type="Pfam" id="PF08223"/>
    </source>
</evidence>
<dbReference type="Pfam" id="PF07848">
    <property type="entry name" value="PaaX"/>
    <property type="match status" value="1"/>
</dbReference>
<dbReference type="InterPro" id="IPR011965">
    <property type="entry name" value="PaaX_trns_reg"/>
</dbReference>
<dbReference type="OrthoDB" id="2270427at2"/>
<dbReference type="InterPro" id="IPR012906">
    <property type="entry name" value="PaaX-like_N"/>
</dbReference>
<protein>
    <submittedName>
        <fullName evidence="4">Transcriptional regulator, PaaX family</fullName>
    </submittedName>
</protein>
<dbReference type="PIRSF" id="PIRSF020623">
    <property type="entry name" value="PaaX"/>
    <property type="match status" value="1"/>
</dbReference>
<sequence>MDKQFNTRSMIFTLYGDYVRHYGSVIWIGSLIKLLKEFGHNEQSVRAAISRMSKQGWVKSEKRGNKSYYSLTEQGKARMEEASKRIYKSESPKWDGNWRILVYNIPENKRRLRDELRKELVWSGFGNLSNSCWITPNPLEEQIHRMVDKYGIRDYVTYFSASYEGMSHPKTLVDKCWDLNEVNEKYSQFIKEYSEKYYIDQNLIQKGEVSDGTCFVKCASLVHQYRKFLFIDPNLPEELLPDRWLGNSAATLFNDYHDLLQPRATRFFENVFE</sequence>
<dbReference type="Pfam" id="PF08223">
    <property type="entry name" value="PaaX_C"/>
    <property type="match status" value="1"/>
</dbReference>
<dbReference type="Proteomes" id="UP000199427">
    <property type="component" value="Unassembled WGS sequence"/>
</dbReference>
<evidence type="ECO:0000259" key="1">
    <source>
        <dbReference type="Pfam" id="PF07848"/>
    </source>
</evidence>
<dbReference type="InterPro" id="IPR048846">
    <property type="entry name" value="PaaX-like_central"/>
</dbReference>
<dbReference type="Gene3D" id="1.20.58.1460">
    <property type="match status" value="1"/>
</dbReference>
<feature type="domain" description="Transcriptional repressor PaaX-like central Cas2-like" evidence="3">
    <location>
        <begin position="92"/>
        <end position="173"/>
    </location>
</feature>
<evidence type="ECO:0000313" key="5">
    <source>
        <dbReference type="Proteomes" id="UP000199427"/>
    </source>
</evidence>
<name>A0A1H9JNR5_9BACI</name>
<dbReference type="PANTHER" id="PTHR30319:SF1">
    <property type="entry name" value="TRANSCRIPTIONAL REPRESSOR PAAX"/>
    <property type="match status" value="1"/>
</dbReference>
<dbReference type="InterPro" id="IPR013225">
    <property type="entry name" value="PaaX_C"/>
</dbReference>
<dbReference type="Gene3D" id="1.10.10.10">
    <property type="entry name" value="Winged helix-like DNA-binding domain superfamily/Winged helix DNA-binding domain"/>
    <property type="match status" value="1"/>
</dbReference>
<reference evidence="4 5" key="1">
    <citation type="submission" date="2016-10" db="EMBL/GenBank/DDBJ databases">
        <authorList>
            <person name="de Groot N.N."/>
        </authorList>
    </citation>
    <scope>NUCLEOTIDE SEQUENCE [LARGE SCALE GENOMIC DNA]</scope>
    <source>
        <strain evidence="4 5">DSM 21633</strain>
    </source>
</reference>
<proteinExistence type="predicted"/>
<dbReference type="PANTHER" id="PTHR30319">
    <property type="entry name" value="PHENYLACETIC ACID REGULATOR-RELATED TRANSCRIPTIONAL REPRESSOR"/>
    <property type="match status" value="1"/>
</dbReference>